<dbReference type="EMBL" id="LKAM01000004">
    <property type="protein sequence ID" value="KUM48787.1"/>
    <property type="molecule type" value="Genomic_DNA"/>
</dbReference>
<evidence type="ECO:0000313" key="1">
    <source>
        <dbReference type="EMBL" id="KUM48787.1"/>
    </source>
</evidence>
<gene>
    <name evidence="1" type="ORF">ABT39_MTgene4123</name>
</gene>
<dbReference type="AlphaFoldDB" id="A0A124GNH0"/>
<keyword evidence="1" id="KW-0496">Mitochondrion</keyword>
<sequence length="196" mass="21885">MFPKDEILLVGSSCPVVLPGLSSNGSGGHFPTPEFPISMDQVHAFYLYHPIRHVSPLQFTISCHVHILYHPRAYATFCYFISHLLGHYLSAAWGVSCGPATPEPKVVSYPLRPCSELITRRILPCMCTRALEASPITAVSLSVSCQPFENHRPRIHSFCTVKQDAPYRYSRQTLDWIACLKINHTAPPPTLLDLLS</sequence>
<comment type="caution">
    <text evidence="1">The sequence shown here is derived from an EMBL/GenBank/DDBJ whole genome shotgun (WGS) entry which is preliminary data.</text>
</comment>
<proteinExistence type="predicted"/>
<protein>
    <submittedName>
        <fullName evidence="1">Uncharacterized protein</fullName>
    </submittedName>
</protein>
<name>A0A124GNH0_PICGL</name>
<organism evidence="1">
    <name type="scientific">Picea glauca</name>
    <name type="common">White spruce</name>
    <name type="synonym">Pinus glauca</name>
    <dbReference type="NCBI Taxonomy" id="3330"/>
    <lineage>
        <taxon>Eukaryota</taxon>
        <taxon>Viridiplantae</taxon>
        <taxon>Streptophyta</taxon>
        <taxon>Embryophyta</taxon>
        <taxon>Tracheophyta</taxon>
        <taxon>Spermatophyta</taxon>
        <taxon>Pinopsida</taxon>
        <taxon>Pinidae</taxon>
        <taxon>Conifers I</taxon>
        <taxon>Pinales</taxon>
        <taxon>Pinaceae</taxon>
        <taxon>Picea</taxon>
    </lineage>
</organism>
<reference evidence="1" key="1">
    <citation type="journal article" date="2015" name="Genome Biol. Evol.">
        <title>Organellar Genomes of White Spruce (Picea glauca): Assembly and Annotation.</title>
        <authorList>
            <person name="Jackman S.D."/>
            <person name="Warren R.L."/>
            <person name="Gibb E.A."/>
            <person name="Vandervalk B.P."/>
            <person name="Mohamadi H."/>
            <person name="Chu J."/>
            <person name="Raymond A."/>
            <person name="Pleasance S."/>
            <person name="Coope R."/>
            <person name="Wildung M.R."/>
            <person name="Ritland C.E."/>
            <person name="Bousquet J."/>
            <person name="Jones S.J."/>
            <person name="Bohlmann J."/>
            <person name="Birol I."/>
        </authorList>
    </citation>
    <scope>NUCLEOTIDE SEQUENCE [LARGE SCALE GENOMIC DNA]</scope>
    <source>
        <tissue evidence="1">Flushing bud</tissue>
    </source>
</reference>
<accession>A0A124GNH0</accession>
<geneLocation type="mitochondrion" evidence="1"/>